<gene>
    <name evidence="2" type="ORF">FHS90_000478</name>
</gene>
<accession>A0A839GPM2</accession>
<dbReference type="AlphaFoldDB" id="A0A839GPM2"/>
<comment type="caution">
    <text evidence="2">The sequence shown here is derived from an EMBL/GenBank/DDBJ whole genome shotgun (WGS) entry which is preliminary data.</text>
</comment>
<evidence type="ECO:0000313" key="2">
    <source>
        <dbReference type="EMBL" id="MBA9075781.1"/>
    </source>
</evidence>
<keyword evidence="1" id="KW-0812">Transmembrane</keyword>
<feature type="transmembrane region" description="Helical" evidence="1">
    <location>
        <begin position="34"/>
        <end position="52"/>
    </location>
</feature>
<organism evidence="2 3">
    <name type="scientific">Rufibacter quisquiliarum</name>
    <dbReference type="NCBI Taxonomy" id="1549639"/>
    <lineage>
        <taxon>Bacteria</taxon>
        <taxon>Pseudomonadati</taxon>
        <taxon>Bacteroidota</taxon>
        <taxon>Cytophagia</taxon>
        <taxon>Cytophagales</taxon>
        <taxon>Hymenobacteraceae</taxon>
        <taxon>Rufibacter</taxon>
    </lineage>
</organism>
<keyword evidence="1" id="KW-0472">Membrane</keyword>
<evidence type="ECO:0000256" key="1">
    <source>
        <dbReference type="SAM" id="Phobius"/>
    </source>
</evidence>
<feature type="transmembrane region" description="Helical" evidence="1">
    <location>
        <begin position="64"/>
        <end position="85"/>
    </location>
</feature>
<dbReference type="RefSeq" id="WP_182511453.1">
    <property type="nucleotide sequence ID" value="NZ_JACJIQ010000001.1"/>
</dbReference>
<dbReference type="Proteomes" id="UP000563094">
    <property type="component" value="Unassembled WGS sequence"/>
</dbReference>
<proteinExistence type="predicted"/>
<keyword evidence="3" id="KW-1185">Reference proteome</keyword>
<name>A0A839GPM2_9BACT</name>
<evidence type="ECO:0000313" key="3">
    <source>
        <dbReference type="Proteomes" id="UP000563094"/>
    </source>
</evidence>
<sequence length="179" mass="20571">MMKRTSFKITLFLGICCSLIQFRSIKPNLWLEEVLFTIPFLILCILAVAYLINDTRRYDDGDGVVSYLPSCTAILFISVIFIHIYHRSSKGFGKTYFIATNEQFGHGLKMDFKSNNNLKITQYYKFGETEYFGEYTISGDTVFLDIDTDFQLGAKAIVADDTLRFEEQNLAFSIRKPAK</sequence>
<keyword evidence="1" id="KW-1133">Transmembrane helix</keyword>
<reference evidence="2 3" key="1">
    <citation type="submission" date="2020-08" db="EMBL/GenBank/DDBJ databases">
        <title>Genomic Encyclopedia of Type Strains, Phase IV (KMG-IV): sequencing the most valuable type-strain genomes for metagenomic binning, comparative biology and taxonomic classification.</title>
        <authorList>
            <person name="Goeker M."/>
        </authorList>
    </citation>
    <scope>NUCLEOTIDE SEQUENCE [LARGE SCALE GENOMIC DNA]</scope>
    <source>
        <strain evidence="2 3">DSM 29854</strain>
    </source>
</reference>
<protein>
    <submittedName>
        <fullName evidence="2">Uncharacterized protein</fullName>
    </submittedName>
</protein>
<dbReference type="EMBL" id="JACJIQ010000001">
    <property type="protein sequence ID" value="MBA9075781.1"/>
    <property type="molecule type" value="Genomic_DNA"/>
</dbReference>